<dbReference type="RefSeq" id="WP_138325854.1">
    <property type="nucleotide sequence ID" value="NZ_VCDI01000003.1"/>
</dbReference>
<dbReference type="AlphaFoldDB" id="A0A5R9J4B1"/>
<comment type="caution">
    <text evidence="2">The sequence shown here is derived from an EMBL/GenBank/DDBJ whole genome shotgun (WGS) entry which is preliminary data.</text>
</comment>
<evidence type="ECO:0000313" key="3">
    <source>
        <dbReference type="Proteomes" id="UP000305654"/>
    </source>
</evidence>
<dbReference type="Proteomes" id="UP000305654">
    <property type="component" value="Unassembled WGS sequence"/>
</dbReference>
<dbReference type="PANTHER" id="PTHR44757:SF2">
    <property type="entry name" value="BIOFILM ARCHITECTURE MAINTENANCE PROTEIN MBAA"/>
    <property type="match status" value="1"/>
</dbReference>
<name>A0A5R9J4B1_9PROT</name>
<dbReference type="Gene3D" id="3.20.20.450">
    <property type="entry name" value="EAL domain"/>
    <property type="match status" value="1"/>
</dbReference>
<protein>
    <submittedName>
        <fullName evidence="2">EAL domain-containing protein</fullName>
    </submittedName>
</protein>
<dbReference type="InterPro" id="IPR001633">
    <property type="entry name" value="EAL_dom"/>
</dbReference>
<accession>A0A5R9J4B1</accession>
<gene>
    <name evidence="2" type="ORF">FE263_09965</name>
</gene>
<dbReference type="EMBL" id="VCDI01000003">
    <property type="protein sequence ID" value="TLU72392.1"/>
    <property type="molecule type" value="Genomic_DNA"/>
</dbReference>
<evidence type="ECO:0000313" key="2">
    <source>
        <dbReference type="EMBL" id="TLU72392.1"/>
    </source>
</evidence>
<dbReference type="Pfam" id="PF00563">
    <property type="entry name" value="EAL"/>
    <property type="match status" value="1"/>
</dbReference>
<keyword evidence="3" id="KW-1185">Reference proteome</keyword>
<evidence type="ECO:0000259" key="1">
    <source>
        <dbReference type="PROSITE" id="PS50883"/>
    </source>
</evidence>
<organism evidence="2 3">
    <name type="scientific">Lichenicoccus roseus</name>
    <dbReference type="NCBI Taxonomy" id="2683649"/>
    <lineage>
        <taxon>Bacteria</taxon>
        <taxon>Pseudomonadati</taxon>
        <taxon>Pseudomonadota</taxon>
        <taxon>Alphaproteobacteria</taxon>
        <taxon>Acetobacterales</taxon>
        <taxon>Acetobacteraceae</taxon>
        <taxon>Lichenicoccus</taxon>
    </lineage>
</organism>
<dbReference type="InterPro" id="IPR052155">
    <property type="entry name" value="Biofilm_reg_signaling"/>
</dbReference>
<dbReference type="PANTHER" id="PTHR44757">
    <property type="entry name" value="DIGUANYLATE CYCLASE DGCP"/>
    <property type="match status" value="1"/>
</dbReference>
<sequence>MSASICVAPHARARSEAQREGYDTHCLMRRRLCDRGLVALEMSCRIAGRSRMQPAWSPRGQARERAAMRHALEVAQAWTGGGLPALSLRIGDAMPIGDLLIQTLADLLAESGFPPSRLQLEFSEAALQPEQPELVFALAGLRDLGVTPVLTGFGGGVSSLSLLRRRCLTGLLGAVRLDAAMVREFDIYAGDIDYLHGLVKATHALGLVVLAEGVDTPWQLDRLLAAGCDEGSGLLFEGLSGGFVMPAAARA</sequence>
<proteinExistence type="predicted"/>
<reference evidence="2 3" key="1">
    <citation type="submission" date="2019-05" db="EMBL/GenBank/DDBJ databases">
        <authorList>
            <person name="Pankratov T."/>
            <person name="Grouzdev D."/>
        </authorList>
    </citation>
    <scope>NUCLEOTIDE SEQUENCE [LARGE SCALE GENOMIC DNA]</scope>
    <source>
        <strain evidence="2 3">KEBCLARHB70R</strain>
    </source>
</reference>
<dbReference type="InterPro" id="IPR035919">
    <property type="entry name" value="EAL_sf"/>
</dbReference>
<dbReference type="SUPFAM" id="SSF141868">
    <property type="entry name" value="EAL domain-like"/>
    <property type="match status" value="1"/>
</dbReference>
<dbReference type="SMART" id="SM00052">
    <property type="entry name" value="EAL"/>
    <property type="match status" value="1"/>
</dbReference>
<dbReference type="PROSITE" id="PS50883">
    <property type="entry name" value="EAL"/>
    <property type="match status" value="1"/>
</dbReference>
<feature type="domain" description="EAL" evidence="1">
    <location>
        <begin position="1"/>
        <end position="251"/>
    </location>
</feature>
<dbReference type="CDD" id="cd01948">
    <property type="entry name" value="EAL"/>
    <property type="match status" value="1"/>
</dbReference>